<dbReference type="AlphaFoldDB" id="A0A1C5JD15"/>
<accession>A0A1C5JD15</accession>
<evidence type="ECO:0000256" key="1">
    <source>
        <dbReference type="SAM" id="Phobius"/>
    </source>
</evidence>
<dbReference type="Proteomes" id="UP000198210">
    <property type="component" value="Chromosome I"/>
</dbReference>
<keyword evidence="1" id="KW-1133">Transmembrane helix</keyword>
<feature type="transmembrane region" description="Helical" evidence="1">
    <location>
        <begin position="6"/>
        <end position="28"/>
    </location>
</feature>
<sequence length="365" mass="38128">MIRLETTLAIGAMLLLLLVSGVWLRAVLAFGTRWLAGRLPIEAPRGAYRLLPGPAALLRRQARRTVRAGGAVGLAVAAALLPAFIILSTLPDWPGPARAAAVTVLAASVTASAVLPGRLLREARRIEVELAEVGAPPARAGSAWLGFQLLRWNWSRTYVRICSGGVITIVGMTLLPRVTDSSEAGDDARLLGLFVGTVATVLYAALLTWWVDYQDPEAALLAVGRLLRDPRPGPPRLTGALAPPPPAIRADPVELGRFATALGRCVARTARGLPEPVRTEVLAGGGRLLADVGRSALVGHAAVRAAVGDALATVLVGGAPALAARPGEGGEVPRRRWDRLLNVATTIATVVATGAGVYGLFRPPR</sequence>
<evidence type="ECO:0000313" key="2">
    <source>
        <dbReference type="EMBL" id="SCG68408.1"/>
    </source>
</evidence>
<name>A0A1C5JD15_9ACTN</name>
<gene>
    <name evidence="2" type="ORF">GA0074704_4377</name>
</gene>
<keyword evidence="1" id="KW-0812">Transmembrane</keyword>
<reference evidence="2 3" key="1">
    <citation type="submission" date="2016-06" db="EMBL/GenBank/DDBJ databases">
        <authorList>
            <person name="Kjaerup R.B."/>
            <person name="Dalgaard T.S."/>
            <person name="Juul-Madsen H.R."/>
        </authorList>
    </citation>
    <scope>NUCLEOTIDE SEQUENCE [LARGE SCALE GENOMIC DNA]</scope>
    <source>
        <strain evidence="2 3">DSM 45097</strain>
    </source>
</reference>
<keyword evidence="3" id="KW-1185">Reference proteome</keyword>
<feature type="transmembrane region" description="Helical" evidence="1">
    <location>
        <begin position="190"/>
        <end position="211"/>
    </location>
</feature>
<feature type="transmembrane region" description="Helical" evidence="1">
    <location>
        <begin position="68"/>
        <end position="90"/>
    </location>
</feature>
<feature type="transmembrane region" description="Helical" evidence="1">
    <location>
        <begin position="96"/>
        <end position="115"/>
    </location>
</feature>
<proteinExistence type="predicted"/>
<protein>
    <submittedName>
        <fullName evidence="2">Uncharacterized protein</fullName>
    </submittedName>
</protein>
<dbReference type="EMBL" id="LT607751">
    <property type="protein sequence ID" value="SCG68408.1"/>
    <property type="molecule type" value="Genomic_DNA"/>
</dbReference>
<feature type="transmembrane region" description="Helical" evidence="1">
    <location>
        <begin position="340"/>
        <end position="361"/>
    </location>
</feature>
<evidence type="ECO:0000313" key="3">
    <source>
        <dbReference type="Proteomes" id="UP000198210"/>
    </source>
</evidence>
<keyword evidence="1" id="KW-0472">Membrane</keyword>
<feature type="transmembrane region" description="Helical" evidence="1">
    <location>
        <begin position="158"/>
        <end position="178"/>
    </location>
</feature>
<dbReference type="RefSeq" id="WP_157743764.1">
    <property type="nucleotide sequence ID" value="NZ_JBHLYF010000004.1"/>
</dbReference>
<organism evidence="2 3">
    <name type="scientific">Micromonospora siamensis</name>
    <dbReference type="NCBI Taxonomy" id="299152"/>
    <lineage>
        <taxon>Bacteria</taxon>
        <taxon>Bacillati</taxon>
        <taxon>Actinomycetota</taxon>
        <taxon>Actinomycetes</taxon>
        <taxon>Micromonosporales</taxon>
        <taxon>Micromonosporaceae</taxon>
        <taxon>Micromonospora</taxon>
    </lineage>
</organism>